<proteinExistence type="predicted"/>
<comment type="caution">
    <text evidence="2">The sequence shown here is derived from an EMBL/GenBank/DDBJ whole genome shotgun (WGS) entry which is preliminary data.</text>
</comment>
<name>A0A3B9ISF9_9PROT</name>
<evidence type="ECO:0000313" key="2">
    <source>
        <dbReference type="EMBL" id="HAE50784.1"/>
    </source>
</evidence>
<feature type="domain" description="Phasin" evidence="1">
    <location>
        <begin position="23"/>
        <end position="114"/>
    </location>
</feature>
<accession>A0A3B9ISF9</accession>
<evidence type="ECO:0000259" key="1">
    <source>
        <dbReference type="Pfam" id="PF09361"/>
    </source>
</evidence>
<dbReference type="InterPro" id="IPR018968">
    <property type="entry name" value="Phasin"/>
</dbReference>
<organism evidence="2 3">
    <name type="scientific">Tistrella mobilis</name>
    <dbReference type="NCBI Taxonomy" id="171437"/>
    <lineage>
        <taxon>Bacteria</taxon>
        <taxon>Pseudomonadati</taxon>
        <taxon>Pseudomonadota</taxon>
        <taxon>Alphaproteobacteria</taxon>
        <taxon>Geminicoccales</taxon>
        <taxon>Geminicoccaceae</taxon>
        <taxon>Tistrella</taxon>
    </lineage>
</organism>
<evidence type="ECO:0000313" key="3">
    <source>
        <dbReference type="Proteomes" id="UP000257706"/>
    </source>
</evidence>
<reference evidence="2 3" key="1">
    <citation type="journal article" date="2018" name="Nat. Biotechnol.">
        <title>A standardized bacterial taxonomy based on genome phylogeny substantially revises the tree of life.</title>
        <authorList>
            <person name="Parks D.H."/>
            <person name="Chuvochina M."/>
            <person name="Waite D.W."/>
            <person name="Rinke C."/>
            <person name="Skarshewski A."/>
            <person name="Chaumeil P.A."/>
            <person name="Hugenholtz P."/>
        </authorList>
    </citation>
    <scope>NUCLEOTIDE SEQUENCE [LARGE SCALE GENOMIC DNA]</scope>
    <source>
        <strain evidence="2">UBA8739</strain>
    </source>
</reference>
<dbReference type="EMBL" id="DMAI01000417">
    <property type="protein sequence ID" value="HAE50784.1"/>
    <property type="molecule type" value="Genomic_DNA"/>
</dbReference>
<gene>
    <name evidence="2" type="ORF">DCK97_25550</name>
</gene>
<sequence length="128" mass="13712">MTANPSTSAAPETALLPPVSFDTMMTGGREAVETWFQINRAVADAAGRIAQEYGRFVMGRLNDDFASQKQLSACRTPVDFIEMANGFAQKAVRDYMDEATRLTAMATEAFSAAAVTPAPSAARRQAAD</sequence>
<protein>
    <recommendedName>
        <fullName evidence="1">Phasin domain-containing protein</fullName>
    </recommendedName>
</protein>
<dbReference type="Pfam" id="PF09361">
    <property type="entry name" value="Phasin_2"/>
    <property type="match status" value="1"/>
</dbReference>
<dbReference type="Proteomes" id="UP000257706">
    <property type="component" value="Unassembled WGS sequence"/>
</dbReference>
<dbReference type="AlphaFoldDB" id="A0A3B9ISF9"/>